<evidence type="ECO:0000313" key="8">
    <source>
        <dbReference type="EMBL" id="SFA79082.1"/>
    </source>
</evidence>
<keyword evidence="4 6" id="KW-0501">Molybdenum cofactor biosynthesis</keyword>
<comment type="function">
    <text evidence="1 6">Catalyzes the insertion of molybdate into adenylated molybdopterin with the concomitant release of AMP.</text>
</comment>
<accession>A0A1I0VRY6</accession>
<dbReference type="GO" id="GO:0046872">
    <property type="term" value="F:metal ion binding"/>
    <property type="evidence" value="ECO:0007669"/>
    <property type="project" value="UniProtKB-UniRule"/>
</dbReference>
<comment type="similarity">
    <text evidence="3 6">Belongs to the MoeA family.</text>
</comment>
<dbReference type="EMBL" id="FOKK01000001">
    <property type="protein sequence ID" value="SFA79082.1"/>
    <property type="molecule type" value="Genomic_DNA"/>
</dbReference>
<dbReference type="InterPro" id="IPR005111">
    <property type="entry name" value="MoeA_C_domain_IV"/>
</dbReference>
<dbReference type="GO" id="GO:0006777">
    <property type="term" value="P:Mo-molybdopterin cofactor biosynthetic process"/>
    <property type="evidence" value="ECO:0007669"/>
    <property type="project" value="UniProtKB-UniRule"/>
</dbReference>
<dbReference type="InterPro" id="IPR036688">
    <property type="entry name" value="MoeA_C_domain_IV_sf"/>
</dbReference>
<dbReference type="UniPathway" id="UPA00344"/>
<dbReference type="Proteomes" id="UP000198790">
    <property type="component" value="Unassembled WGS sequence"/>
</dbReference>
<dbReference type="Pfam" id="PF03454">
    <property type="entry name" value="MoeA_C"/>
    <property type="match status" value="1"/>
</dbReference>
<evidence type="ECO:0000256" key="1">
    <source>
        <dbReference type="ARBA" id="ARBA00002901"/>
    </source>
</evidence>
<keyword evidence="9" id="KW-1185">Reference proteome</keyword>
<dbReference type="Gene3D" id="3.40.980.10">
    <property type="entry name" value="MoaB/Mog-like domain"/>
    <property type="match status" value="1"/>
</dbReference>
<comment type="catalytic activity">
    <reaction evidence="5">
        <text>adenylyl-molybdopterin + molybdate = Mo-molybdopterin + AMP + H(+)</text>
        <dbReference type="Rhea" id="RHEA:35047"/>
        <dbReference type="ChEBI" id="CHEBI:15378"/>
        <dbReference type="ChEBI" id="CHEBI:36264"/>
        <dbReference type="ChEBI" id="CHEBI:62727"/>
        <dbReference type="ChEBI" id="CHEBI:71302"/>
        <dbReference type="ChEBI" id="CHEBI:456215"/>
        <dbReference type="EC" id="2.10.1.1"/>
    </reaction>
</comment>
<dbReference type="NCBIfam" id="TIGR00177">
    <property type="entry name" value="molyb_syn"/>
    <property type="match status" value="1"/>
</dbReference>
<dbReference type="PROSITE" id="PS01079">
    <property type="entry name" value="MOCF_BIOSYNTHESIS_2"/>
    <property type="match status" value="1"/>
</dbReference>
<dbReference type="Pfam" id="PF00994">
    <property type="entry name" value="MoCF_biosynth"/>
    <property type="match status" value="1"/>
</dbReference>
<evidence type="ECO:0000256" key="3">
    <source>
        <dbReference type="ARBA" id="ARBA00010763"/>
    </source>
</evidence>
<dbReference type="Pfam" id="PF03453">
    <property type="entry name" value="MoeA_N"/>
    <property type="match status" value="1"/>
</dbReference>
<name>A0A1I0VRY6_9BACT</name>
<dbReference type="NCBIfam" id="NF045515">
    <property type="entry name" value="Glp_gephyrin"/>
    <property type="match status" value="1"/>
</dbReference>
<evidence type="ECO:0000256" key="5">
    <source>
        <dbReference type="ARBA" id="ARBA00047317"/>
    </source>
</evidence>
<evidence type="ECO:0000256" key="4">
    <source>
        <dbReference type="ARBA" id="ARBA00023150"/>
    </source>
</evidence>
<dbReference type="PANTHER" id="PTHR10192">
    <property type="entry name" value="MOLYBDOPTERIN BIOSYNTHESIS PROTEIN"/>
    <property type="match status" value="1"/>
</dbReference>
<feature type="domain" description="MoaB/Mog" evidence="7">
    <location>
        <begin position="171"/>
        <end position="308"/>
    </location>
</feature>
<evidence type="ECO:0000256" key="2">
    <source>
        <dbReference type="ARBA" id="ARBA00005046"/>
    </source>
</evidence>
<comment type="pathway">
    <text evidence="2 6">Cofactor biosynthesis; molybdopterin biosynthesis.</text>
</comment>
<gene>
    <name evidence="8" type="ORF">SAMN04489723_101342</name>
</gene>
<keyword evidence="6" id="KW-0500">Molybdenum</keyword>
<dbReference type="Gene3D" id="2.40.340.10">
    <property type="entry name" value="MoeA, C-terminal, domain IV"/>
    <property type="match status" value="1"/>
</dbReference>
<dbReference type="GO" id="GO:0005829">
    <property type="term" value="C:cytosol"/>
    <property type="evidence" value="ECO:0007669"/>
    <property type="project" value="TreeGrafter"/>
</dbReference>
<dbReference type="SUPFAM" id="SSF63882">
    <property type="entry name" value="MoeA N-terminal region -like"/>
    <property type="match status" value="1"/>
</dbReference>
<protein>
    <recommendedName>
        <fullName evidence="6">Molybdopterin molybdenumtransferase</fullName>
        <ecNumber evidence="6">2.10.1.1</ecNumber>
    </recommendedName>
</protein>
<dbReference type="OrthoDB" id="9804758at2"/>
<keyword evidence="6" id="KW-0479">Metal-binding</keyword>
<dbReference type="STRING" id="237018.SAMN04489723_101342"/>
<dbReference type="GO" id="GO:0061599">
    <property type="term" value="F:molybdopterin molybdotransferase activity"/>
    <property type="evidence" value="ECO:0007669"/>
    <property type="project" value="UniProtKB-UniRule"/>
</dbReference>
<dbReference type="Gene3D" id="3.90.105.10">
    <property type="entry name" value="Molybdopterin biosynthesis moea protein, domain 2"/>
    <property type="match status" value="1"/>
</dbReference>
<dbReference type="InterPro" id="IPR001453">
    <property type="entry name" value="MoaB/Mog_dom"/>
</dbReference>
<comment type="cofactor">
    <cofactor evidence="6">
        <name>Mg(2+)</name>
        <dbReference type="ChEBI" id="CHEBI:18420"/>
    </cofactor>
</comment>
<evidence type="ECO:0000313" key="9">
    <source>
        <dbReference type="Proteomes" id="UP000198790"/>
    </source>
</evidence>
<proteinExistence type="inferred from homology"/>
<keyword evidence="6" id="KW-0808">Transferase</keyword>
<dbReference type="SMART" id="SM00852">
    <property type="entry name" value="MoCF_biosynth"/>
    <property type="match status" value="1"/>
</dbReference>
<organism evidence="8 9">
    <name type="scientific">Algoriphagus aquimarinus</name>
    <dbReference type="NCBI Taxonomy" id="237018"/>
    <lineage>
        <taxon>Bacteria</taxon>
        <taxon>Pseudomonadati</taxon>
        <taxon>Bacteroidota</taxon>
        <taxon>Cytophagia</taxon>
        <taxon>Cytophagales</taxon>
        <taxon>Cyclobacteriaceae</taxon>
        <taxon>Algoriphagus</taxon>
    </lineage>
</organism>
<dbReference type="InterPro" id="IPR038987">
    <property type="entry name" value="MoeA-like"/>
</dbReference>
<dbReference type="RefSeq" id="WP_092894436.1">
    <property type="nucleotide sequence ID" value="NZ_FOKK01000001.1"/>
</dbReference>
<sequence length="391" mass="42678">MISVSEALDLIKTHTGQLPTVKMQLRDSFGCFVAEEIVAPISLPFFRQSAMDGYAFRFGEISELEIIGECKAGDALDFELQANQAVRIFTGARVPDLADTVVMQEHVEANGKNISILQLPDKSANVREVGEQIKAGDQVLPAGTKINESIIGFLASFGITEVLVFNKPKITLIVTGNELQEAGSPLQPGCIYESNAIMLESALKSRGFASVRILKVEDDLEATKKIIAEGLEDDMLLISGGISVGDYDFVNAALQANGVQEIFYKVNQKPGKPLWFGKKEKTLVFALPGNPASSLTCFLIYAFSALKIMSGNPDIDLNFQTGVLKHRTYNKFGKTLFILGTEKNGELEIYPKQASSMLISYALGNALVMIPEQKEELEAGESVQFLPINRN</sequence>
<dbReference type="CDD" id="cd00887">
    <property type="entry name" value="MoeA"/>
    <property type="match status" value="1"/>
</dbReference>
<keyword evidence="6" id="KW-0460">Magnesium</keyword>
<evidence type="ECO:0000256" key="6">
    <source>
        <dbReference type="RuleBase" id="RU365090"/>
    </source>
</evidence>
<evidence type="ECO:0000259" key="7">
    <source>
        <dbReference type="SMART" id="SM00852"/>
    </source>
</evidence>
<reference evidence="8 9" key="1">
    <citation type="submission" date="2016-10" db="EMBL/GenBank/DDBJ databases">
        <authorList>
            <person name="de Groot N.N."/>
        </authorList>
    </citation>
    <scope>NUCLEOTIDE SEQUENCE [LARGE SCALE GENOMIC DNA]</scope>
    <source>
        <strain evidence="8 9">DSM 23399</strain>
    </source>
</reference>
<dbReference type="PANTHER" id="PTHR10192:SF5">
    <property type="entry name" value="GEPHYRIN"/>
    <property type="match status" value="1"/>
</dbReference>
<dbReference type="SUPFAM" id="SSF53218">
    <property type="entry name" value="Molybdenum cofactor biosynthesis proteins"/>
    <property type="match status" value="1"/>
</dbReference>
<dbReference type="Gene3D" id="2.170.190.11">
    <property type="entry name" value="Molybdopterin biosynthesis moea protein, domain 3"/>
    <property type="match status" value="1"/>
</dbReference>
<dbReference type="InterPro" id="IPR008284">
    <property type="entry name" value="MoCF_biosynth_CS"/>
</dbReference>
<dbReference type="InterPro" id="IPR036425">
    <property type="entry name" value="MoaB/Mog-like_dom_sf"/>
</dbReference>
<dbReference type="SUPFAM" id="SSF63867">
    <property type="entry name" value="MoeA C-terminal domain-like"/>
    <property type="match status" value="1"/>
</dbReference>
<dbReference type="InterPro" id="IPR036135">
    <property type="entry name" value="MoeA_linker/N_sf"/>
</dbReference>
<dbReference type="AlphaFoldDB" id="A0A1I0VRY6"/>
<dbReference type="EC" id="2.10.1.1" evidence="6"/>
<dbReference type="InterPro" id="IPR005110">
    <property type="entry name" value="MoeA_linker/N"/>
</dbReference>